<dbReference type="InterPro" id="IPR002139">
    <property type="entry name" value="Ribo/fructo_kinase"/>
</dbReference>
<dbReference type="InterPro" id="IPR022463">
    <property type="entry name" value="1-PFruKinase"/>
</dbReference>
<dbReference type="GO" id="GO:0044281">
    <property type="term" value="P:small molecule metabolic process"/>
    <property type="evidence" value="ECO:0007669"/>
    <property type="project" value="UniProtKB-ARBA"/>
</dbReference>
<dbReference type="NCBIfam" id="TIGR03828">
    <property type="entry name" value="pfkB"/>
    <property type="match status" value="1"/>
</dbReference>
<organism evidence="11 12">
    <name type="scientific">Planococcus massiliensis</name>
    <dbReference type="NCBI Taxonomy" id="1499687"/>
    <lineage>
        <taxon>Bacteria</taxon>
        <taxon>Bacillati</taxon>
        <taxon>Bacillota</taxon>
        <taxon>Bacilli</taxon>
        <taxon>Bacillales</taxon>
        <taxon>Caryophanaceae</taxon>
        <taxon>Planococcus</taxon>
    </lineage>
</organism>
<keyword evidence="2 7" id="KW-0808">Transferase</keyword>
<protein>
    <recommendedName>
        <fullName evidence="7">Tagatose-6-phosphate kinase</fullName>
        <ecNumber evidence="7">2.7.1.144</ecNumber>
    </recommendedName>
</protein>
<evidence type="ECO:0000256" key="1">
    <source>
        <dbReference type="ARBA" id="ARBA00005380"/>
    </source>
</evidence>
<dbReference type="PRINTS" id="PR00990">
    <property type="entry name" value="RIBOKINASE"/>
</dbReference>
<dbReference type="GO" id="GO:0005988">
    <property type="term" value="P:lactose metabolic process"/>
    <property type="evidence" value="ECO:0007669"/>
    <property type="project" value="UniProtKB-KW"/>
</dbReference>
<evidence type="ECO:0000256" key="9">
    <source>
        <dbReference type="RuleBase" id="RU369061"/>
    </source>
</evidence>
<dbReference type="PROSITE" id="PS00584">
    <property type="entry name" value="PFKB_KINASES_2"/>
    <property type="match status" value="1"/>
</dbReference>
<dbReference type="EMBL" id="CCXS01000001">
    <property type="protein sequence ID" value="CEG22846.1"/>
    <property type="molecule type" value="Genomic_DNA"/>
</dbReference>
<dbReference type="GO" id="GO:0005829">
    <property type="term" value="C:cytosol"/>
    <property type="evidence" value="ECO:0007669"/>
    <property type="project" value="TreeGrafter"/>
</dbReference>
<comment type="catalytic activity">
    <reaction evidence="6 9">
        <text>beta-D-fructose 1-phosphate + ATP = beta-D-fructose 1,6-bisphosphate + ADP + H(+)</text>
        <dbReference type="Rhea" id="RHEA:14213"/>
        <dbReference type="ChEBI" id="CHEBI:15378"/>
        <dbReference type="ChEBI" id="CHEBI:30616"/>
        <dbReference type="ChEBI" id="CHEBI:32966"/>
        <dbReference type="ChEBI" id="CHEBI:138881"/>
        <dbReference type="ChEBI" id="CHEBI:456216"/>
        <dbReference type="EC" id="2.7.1.56"/>
    </reaction>
</comment>
<comment type="pathway">
    <text evidence="7">Carbohydrate metabolism; D-tagatose 6-phosphate degradation; D-glyceraldehyde 3-phosphate and glycerone phosphate from D-tagatose 6-phosphate: step 1/2.</text>
</comment>
<dbReference type="InterPro" id="IPR011611">
    <property type="entry name" value="PfkB_dom"/>
</dbReference>
<evidence type="ECO:0000256" key="3">
    <source>
        <dbReference type="ARBA" id="ARBA00022741"/>
    </source>
</evidence>
<keyword evidence="3 7" id="KW-0547">Nucleotide-binding</keyword>
<dbReference type="OrthoDB" id="9801219at2"/>
<dbReference type="AlphaFoldDB" id="A0A098ENG7"/>
<accession>A0A098ENG7</accession>
<keyword evidence="4 8" id="KW-0418">Kinase</keyword>
<dbReference type="InterPro" id="IPR002173">
    <property type="entry name" value="Carboh/pur_kinase_PfkB_CS"/>
</dbReference>
<dbReference type="NCBIfam" id="TIGR03168">
    <property type="entry name" value="1-PFK"/>
    <property type="match status" value="1"/>
</dbReference>
<evidence type="ECO:0000256" key="2">
    <source>
        <dbReference type="ARBA" id="ARBA00022679"/>
    </source>
</evidence>
<dbReference type="EC" id="2.7.1.144" evidence="7"/>
<dbReference type="RefSeq" id="WP_052651663.1">
    <property type="nucleotide sequence ID" value="NZ_CCXS01000001.1"/>
</dbReference>
<dbReference type="GO" id="GO:0005524">
    <property type="term" value="F:ATP binding"/>
    <property type="evidence" value="ECO:0007669"/>
    <property type="project" value="UniProtKB-UniRule"/>
</dbReference>
<dbReference type="Pfam" id="PF00294">
    <property type="entry name" value="PfkB"/>
    <property type="match status" value="1"/>
</dbReference>
<comment type="function">
    <text evidence="9">Catalyzes the ATP-dependent phosphorylation of fructose-l-phosphate to fructose-l,6-bisphosphate.</text>
</comment>
<dbReference type="PANTHER" id="PTHR46566">
    <property type="entry name" value="1-PHOSPHOFRUCTOKINASE-RELATED"/>
    <property type="match status" value="1"/>
</dbReference>
<dbReference type="PIRSF" id="PIRSF000535">
    <property type="entry name" value="1PFK/6PFK/LacC"/>
    <property type="match status" value="1"/>
</dbReference>
<evidence type="ECO:0000313" key="12">
    <source>
        <dbReference type="Proteomes" id="UP000043699"/>
    </source>
</evidence>
<gene>
    <name evidence="11" type="primary">lacC</name>
    <name evidence="11" type="ORF">BN1080_01781</name>
</gene>
<dbReference type="UniPathway" id="UPA00704">
    <property type="reaction ID" value="UER00715"/>
</dbReference>
<keyword evidence="7" id="KW-0423">Lactose metabolism</keyword>
<dbReference type="Proteomes" id="UP000043699">
    <property type="component" value="Unassembled WGS sequence"/>
</dbReference>
<dbReference type="SUPFAM" id="SSF53613">
    <property type="entry name" value="Ribokinase-like"/>
    <property type="match status" value="1"/>
</dbReference>
<keyword evidence="12" id="KW-1185">Reference proteome</keyword>
<keyword evidence="5 7" id="KW-0067">ATP-binding</keyword>
<dbReference type="Gene3D" id="3.40.1190.20">
    <property type="match status" value="1"/>
</dbReference>
<evidence type="ECO:0000256" key="8">
    <source>
        <dbReference type="RuleBase" id="RU003704"/>
    </source>
</evidence>
<evidence type="ECO:0000256" key="5">
    <source>
        <dbReference type="ARBA" id="ARBA00022840"/>
    </source>
</evidence>
<sequence>MIYTCTITPSVDYTTYLPSFENGKLNRTSEVFYYPGGKGINVSRVLKRLGARNKALGFIGGFTGNYIEDFLLREGVETDFIETAEITRINVKIKAAEETELNGPGPALRAEDLAQLTEKINNMEKGDWLVLAGSLPVMIPLSYFSGIAERCSERQIRFVLDTSGPALKELVKFSPFLIKPNIHELGELFDAAISTKAEAFHYAKKLVAGGVENVIVSLGGDGALWINETSAFEAKAPIGKVVNTVGSGDSLVSGFIASYCETEDPLEAFKYGVASGSATAFRSDLCRKEDVEELVGEVHVKEIKHGDVIV</sequence>
<reference evidence="11 12" key="1">
    <citation type="submission" date="2014-09" db="EMBL/GenBank/DDBJ databases">
        <authorList>
            <person name="Urmite Genomes Urmite Genomes"/>
        </authorList>
    </citation>
    <scope>NUCLEOTIDE SEQUENCE [LARGE SCALE GENOMIC DNA]</scope>
    <source>
        <strain evidence="11 12">ES2</strain>
    </source>
</reference>
<comment type="similarity">
    <text evidence="1">Belongs to the carbohydrate kinase pfkB family.</text>
</comment>
<dbReference type="CDD" id="cd01164">
    <property type="entry name" value="FruK_PfkB_like"/>
    <property type="match status" value="1"/>
</dbReference>
<feature type="domain" description="Carbohydrate kinase PfkB" evidence="10">
    <location>
        <begin position="17"/>
        <end position="283"/>
    </location>
</feature>
<dbReference type="GO" id="GO:0009024">
    <property type="term" value="F:tagatose-6-phosphate kinase activity"/>
    <property type="evidence" value="ECO:0007669"/>
    <property type="project" value="UniProtKB-EC"/>
</dbReference>
<name>A0A098ENG7_9BACL</name>
<evidence type="ECO:0000256" key="4">
    <source>
        <dbReference type="ARBA" id="ARBA00022777"/>
    </source>
</evidence>
<evidence type="ECO:0000313" key="11">
    <source>
        <dbReference type="EMBL" id="CEG22846.1"/>
    </source>
</evidence>
<dbReference type="PANTHER" id="PTHR46566:SF1">
    <property type="entry name" value="1-PHOSPHOFRUCTOKINASE"/>
    <property type="match status" value="1"/>
</dbReference>
<evidence type="ECO:0000259" key="10">
    <source>
        <dbReference type="Pfam" id="PF00294"/>
    </source>
</evidence>
<comment type="catalytic activity">
    <reaction evidence="7">
        <text>D-tagatofuranose 6-phosphate + ATP = D-tagatofuranose 1,6-bisphosphate + ADP + H(+)</text>
        <dbReference type="Rhea" id="RHEA:12420"/>
        <dbReference type="ChEBI" id="CHEBI:15378"/>
        <dbReference type="ChEBI" id="CHEBI:30616"/>
        <dbReference type="ChEBI" id="CHEBI:58694"/>
        <dbReference type="ChEBI" id="CHEBI:58695"/>
        <dbReference type="ChEBI" id="CHEBI:456216"/>
        <dbReference type="EC" id="2.7.1.144"/>
    </reaction>
</comment>
<proteinExistence type="inferred from homology"/>
<dbReference type="InterPro" id="IPR017583">
    <property type="entry name" value="Tagatose/fructose_Pkinase"/>
</dbReference>
<dbReference type="GO" id="GO:0016052">
    <property type="term" value="P:carbohydrate catabolic process"/>
    <property type="evidence" value="ECO:0007669"/>
    <property type="project" value="UniProtKB-ARBA"/>
</dbReference>
<evidence type="ECO:0000256" key="6">
    <source>
        <dbReference type="ARBA" id="ARBA00047745"/>
    </source>
</evidence>
<dbReference type="FunFam" id="3.40.1190.20:FF:000001">
    <property type="entry name" value="Phosphofructokinase"/>
    <property type="match status" value="1"/>
</dbReference>
<comment type="similarity">
    <text evidence="7">Belongs to the carbohydrate kinase PfkB family. LacC subfamily.</text>
</comment>
<dbReference type="PROSITE" id="PS00583">
    <property type="entry name" value="PFKB_KINASES_1"/>
    <property type="match status" value="1"/>
</dbReference>
<dbReference type="InterPro" id="IPR029056">
    <property type="entry name" value="Ribokinase-like"/>
</dbReference>
<dbReference type="GO" id="GO:2001059">
    <property type="term" value="P:D-tagatose 6-phosphate catabolic process"/>
    <property type="evidence" value="ECO:0007669"/>
    <property type="project" value="UniProtKB-UniPathway"/>
</dbReference>
<evidence type="ECO:0000256" key="7">
    <source>
        <dbReference type="PIRNR" id="PIRNR000535"/>
    </source>
</evidence>
<dbReference type="STRING" id="1499687.BN1080_01781"/>
<dbReference type="GO" id="GO:0008662">
    <property type="term" value="F:1-phosphofructokinase activity"/>
    <property type="evidence" value="ECO:0007669"/>
    <property type="project" value="UniProtKB-UniRule"/>
</dbReference>